<dbReference type="Gene3D" id="2.60.40.150">
    <property type="entry name" value="C2 domain"/>
    <property type="match status" value="1"/>
</dbReference>
<evidence type="ECO:0000256" key="6">
    <source>
        <dbReference type="ARBA" id="ARBA00022490"/>
    </source>
</evidence>
<keyword evidence="7" id="KW-0479">Metal-binding</keyword>
<dbReference type="SUPFAM" id="SSF47454">
    <property type="entry name" value="A DNA-binding domain in eukaryotic transcription factors"/>
    <property type="match status" value="1"/>
</dbReference>
<dbReference type="SUPFAM" id="SSF52047">
    <property type="entry name" value="RNI-like"/>
    <property type="match status" value="1"/>
</dbReference>
<evidence type="ECO:0000256" key="1">
    <source>
        <dbReference type="ARBA" id="ARBA00004123"/>
    </source>
</evidence>
<dbReference type="CDD" id="cd14718">
    <property type="entry name" value="bZIP_Maf_large"/>
    <property type="match status" value="1"/>
</dbReference>
<dbReference type="InterPro" id="IPR051279">
    <property type="entry name" value="PP1-Reg/Actin-Interact_Protein"/>
</dbReference>
<dbReference type="PANTHER" id="PTHR24112">
    <property type="entry name" value="LEUCINE-RICH REPEAT, ISOFORM F-RELATED"/>
    <property type="match status" value="1"/>
</dbReference>
<feature type="compositionally biased region" description="Basic and acidic residues" evidence="15">
    <location>
        <begin position="297"/>
        <end position="320"/>
    </location>
</feature>
<keyword evidence="13" id="KW-0804">Transcription</keyword>
<keyword evidence="18" id="KW-1185">Reference proteome</keyword>
<dbReference type="GO" id="GO:0030027">
    <property type="term" value="C:lamellipodium"/>
    <property type="evidence" value="ECO:0007669"/>
    <property type="project" value="TreeGrafter"/>
</dbReference>
<dbReference type="AlphaFoldDB" id="A0A444U146"/>
<evidence type="ECO:0000256" key="12">
    <source>
        <dbReference type="ARBA" id="ARBA00023136"/>
    </source>
</evidence>
<keyword evidence="11" id="KW-0238">DNA-binding</keyword>
<evidence type="ECO:0000256" key="8">
    <source>
        <dbReference type="ARBA" id="ARBA00022737"/>
    </source>
</evidence>
<dbReference type="Gene3D" id="1.20.5.170">
    <property type="match status" value="1"/>
</dbReference>
<evidence type="ECO:0000256" key="10">
    <source>
        <dbReference type="ARBA" id="ARBA00023015"/>
    </source>
</evidence>
<dbReference type="GO" id="GO:0006355">
    <property type="term" value="P:regulation of DNA-templated transcription"/>
    <property type="evidence" value="ECO:0007669"/>
    <property type="project" value="InterPro"/>
</dbReference>
<dbReference type="GO" id="GO:0005634">
    <property type="term" value="C:nucleus"/>
    <property type="evidence" value="ECO:0007669"/>
    <property type="project" value="UniProtKB-SubCell"/>
</dbReference>
<dbReference type="InterPro" id="IPR041577">
    <property type="entry name" value="RT_RNaseH_2"/>
</dbReference>
<organism evidence="17 18">
    <name type="scientific">Acipenser ruthenus</name>
    <name type="common">Sterlet sturgeon</name>
    <dbReference type="NCBI Taxonomy" id="7906"/>
    <lineage>
        <taxon>Eukaryota</taxon>
        <taxon>Metazoa</taxon>
        <taxon>Chordata</taxon>
        <taxon>Craniata</taxon>
        <taxon>Vertebrata</taxon>
        <taxon>Euteleostomi</taxon>
        <taxon>Actinopterygii</taxon>
        <taxon>Chondrostei</taxon>
        <taxon>Acipenseriformes</taxon>
        <taxon>Acipenseridae</taxon>
        <taxon>Acipenser</taxon>
    </lineage>
</organism>
<dbReference type="GO" id="GO:0005737">
    <property type="term" value="C:cytoplasm"/>
    <property type="evidence" value="ECO:0007669"/>
    <property type="project" value="UniProtKB-SubCell"/>
</dbReference>
<dbReference type="Pfam" id="PF13516">
    <property type="entry name" value="LRR_6"/>
    <property type="match status" value="2"/>
</dbReference>
<dbReference type="SMART" id="SM00239">
    <property type="entry name" value="C2"/>
    <property type="match status" value="1"/>
</dbReference>
<dbReference type="Pfam" id="PF17919">
    <property type="entry name" value="RT_RNaseH_2"/>
    <property type="match status" value="1"/>
</dbReference>
<accession>A0A444U146</accession>
<evidence type="ECO:0000256" key="15">
    <source>
        <dbReference type="SAM" id="MobiDB-lite"/>
    </source>
</evidence>
<evidence type="ECO:0000256" key="2">
    <source>
        <dbReference type="ARBA" id="ARBA00004236"/>
    </source>
</evidence>
<dbReference type="InterPro" id="IPR032675">
    <property type="entry name" value="LRR_dom_sf"/>
</dbReference>
<evidence type="ECO:0000256" key="11">
    <source>
        <dbReference type="ARBA" id="ARBA00023125"/>
    </source>
</evidence>
<dbReference type="InterPro" id="IPR001611">
    <property type="entry name" value="Leu-rich_rpt"/>
</dbReference>
<dbReference type="Pfam" id="PF00168">
    <property type="entry name" value="C2"/>
    <property type="match status" value="1"/>
</dbReference>
<keyword evidence="12" id="KW-0472">Membrane</keyword>
<dbReference type="InterPro" id="IPR035892">
    <property type="entry name" value="C2_domain_sf"/>
</dbReference>
<dbReference type="InterPro" id="IPR013592">
    <property type="entry name" value="Maf_TF_N"/>
</dbReference>
<dbReference type="GO" id="GO:0046872">
    <property type="term" value="F:metal ion binding"/>
    <property type="evidence" value="ECO:0007669"/>
    <property type="project" value="UniProtKB-KW"/>
</dbReference>
<dbReference type="Pfam" id="PF07002">
    <property type="entry name" value="Copine"/>
    <property type="match status" value="1"/>
</dbReference>
<name>A0A444U146_ACIRT</name>
<evidence type="ECO:0000313" key="18">
    <source>
        <dbReference type="Proteomes" id="UP000289886"/>
    </source>
</evidence>
<reference evidence="17 18" key="1">
    <citation type="submission" date="2019-01" db="EMBL/GenBank/DDBJ databases">
        <title>Draft Genome and Complete Hox-Cluster Characterization of the Sterlet Sturgeon (Acipenser ruthenus).</title>
        <authorList>
            <person name="Wei Q."/>
        </authorList>
    </citation>
    <scope>NUCLEOTIDE SEQUENCE [LARGE SCALE GENOMIC DNA]</scope>
    <source>
        <strain evidence="17">WHYD16114868_AA</strain>
        <tissue evidence="17">Blood</tissue>
    </source>
</reference>
<comment type="caution">
    <text evidence="17">The sequence shown here is derived from an EMBL/GenBank/DDBJ whole genome shotgun (WGS) entry which is preliminary data.</text>
</comment>
<dbReference type="Gene3D" id="3.80.10.10">
    <property type="entry name" value="Ribonuclease Inhibitor"/>
    <property type="match status" value="2"/>
</dbReference>
<dbReference type="InterPro" id="IPR043502">
    <property type="entry name" value="DNA/RNA_pol_sf"/>
</dbReference>
<dbReference type="PROSITE" id="PS50004">
    <property type="entry name" value="C2"/>
    <property type="match status" value="1"/>
</dbReference>
<dbReference type="FunFam" id="1.20.5.170:FF:000016">
    <property type="entry name" value="MAF bZIP transcription factor"/>
    <property type="match status" value="1"/>
</dbReference>
<keyword evidence="9" id="KW-0106">Calcium</keyword>
<evidence type="ECO:0000256" key="14">
    <source>
        <dbReference type="ARBA" id="ARBA00023242"/>
    </source>
</evidence>
<evidence type="ECO:0000313" key="17">
    <source>
        <dbReference type="EMBL" id="RXM28882.1"/>
    </source>
</evidence>
<dbReference type="GO" id="GO:0005886">
    <property type="term" value="C:plasma membrane"/>
    <property type="evidence" value="ECO:0007669"/>
    <property type="project" value="UniProtKB-SubCell"/>
</dbReference>
<evidence type="ECO:0000256" key="7">
    <source>
        <dbReference type="ARBA" id="ARBA00022723"/>
    </source>
</evidence>
<dbReference type="InterPro" id="IPR043128">
    <property type="entry name" value="Rev_trsase/Diguanyl_cyclase"/>
</dbReference>
<evidence type="ECO:0000256" key="13">
    <source>
        <dbReference type="ARBA" id="ARBA00023163"/>
    </source>
</evidence>
<protein>
    <submittedName>
        <fullName evidence="17">Leucine-rich repeat-containing protein 16B</fullName>
    </submittedName>
</protein>
<dbReference type="SMART" id="SM00368">
    <property type="entry name" value="LRR_RI"/>
    <property type="match status" value="4"/>
</dbReference>
<comment type="similarity">
    <text evidence="4">Belongs to the copine family.</text>
</comment>
<dbReference type="Proteomes" id="UP000289886">
    <property type="component" value="Unassembled WGS sequence"/>
</dbReference>
<evidence type="ECO:0000256" key="4">
    <source>
        <dbReference type="ARBA" id="ARBA00009048"/>
    </source>
</evidence>
<dbReference type="InterPro" id="IPR010734">
    <property type="entry name" value="Copine_C"/>
</dbReference>
<dbReference type="EMBL" id="SCEB01215571">
    <property type="protein sequence ID" value="RXM28882.1"/>
    <property type="molecule type" value="Genomic_DNA"/>
</dbReference>
<dbReference type="GO" id="GO:0003677">
    <property type="term" value="F:DNA binding"/>
    <property type="evidence" value="ECO:0007669"/>
    <property type="project" value="UniProtKB-KW"/>
</dbReference>
<dbReference type="InterPro" id="IPR008917">
    <property type="entry name" value="TF_DNA-bd_sf"/>
</dbReference>
<keyword evidence="5" id="KW-1003">Cell membrane</keyword>
<feature type="region of interest" description="Disordered" evidence="15">
    <location>
        <begin position="284"/>
        <end position="320"/>
    </location>
</feature>
<evidence type="ECO:0000256" key="3">
    <source>
        <dbReference type="ARBA" id="ARBA00004496"/>
    </source>
</evidence>
<dbReference type="SUPFAM" id="SSF56672">
    <property type="entry name" value="DNA/RNA polymerases"/>
    <property type="match status" value="1"/>
</dbReference>
<dbReference type="Gene3D" id="3.30.70.270">
    <property type="match status" value="1"/>
</dbReference>
<dbReference type="InterPro" id="IPR037768">
    <property type="entry name" value="C2B_Copine"/>
</dbReference>
<dbReference type="CDD" id="cd04047">
    <property type="entry name" value="C2B_Copine"/>
    <property type="match status" value="1"/>
</dbReference>
<dbReference type="GO" id="GO:0016477">
    <property type="term" value="P:cell migration"/>
    <property type="evidence" value="ECO:0007669"/>
    <property type="project" value="TreeGrafter"/>
</dbReference>
<dbReference type="SUPFAM" id="SSF49562">
    <property type="entry name" value="C2 domain (Calcium/lipid-binding domain, CaLB)"/>
    <property type="match status" value="1"/>
</dbReference>
<comment type="subcellular location">
    <subcellularLocation>
        <location evidence="2">Cell membrane</location>
    </subcellularLocation>
    <subcellularLocation>
        <location evidence="3">Cytoplasm</location>
    </subcellularLocation>
    <subcellularLocation>
        <location evidence="1">Nucleus</location>
    </subcellularLocation>
</comment>
<proteinExistence type="inferred from homology"/>
<evidence type="ECO:0000256" key="9">
    <source>
        <dbReference type="ARBA" id="ARBA00022837"/>
    </source>
</evidence>
<dbReference type="InterPro" id="IPR004826">
    <property type="entry name" value="bZIP_Maf"/>
</dbReference>
<dbReference type="GO" id="GO:0071277">
    <property type="term" value="P:cellular response to calcium ion"/>
    <property type="evidence" value="ECO:0007669"/>
    <property type="project" value="UniProtKB-ARBA"/>
</dbReference>
<evidence type="ECO:0000256" key="5">
    <source>
        <dbReference type="ARBA" id="ARBA00022475"/>
    </source>
</evidence>
<dbReference type="Pfam" id="PF03131">
    <property type="entry name" value="bZIP_Maf"/>
    <property type="match status" value="1"/>
</dbReference>
<dbReference type="PANTHER" id="PTHR24112:SF43">
    <property type="entry name" value="CAPPING PROTEIN, ARP2_3 AND MYOSIN-I LINKER PROTEIN 3"/>
    <property type="match status" value="1"/>
</dbReference>
<keyword evidence="8" id="KW-0677">Repeat</keyword>
<feature type="region of interest" description="Disordered" evidence="15">
    <location>
        <begin position="1188"/>
        <end position="1214"/>
    </location>
</feature>
<dbReference type="Pfam" id="PF08383">
    <property type="entry name" value="Maf_N"/>
    <property type="match status" value="1"/>
</dbReference>
<dbReference type="GO" id="GO:0034315">
    <property type="term" value="P:regulation of Arp2/3 complex-mediated actin nucleation"/>
    <property type="evidence" value="ECO:0007669"/>
    <property type="project" value="TreeGrafter"/>
</dbReference>
<dbReference type="InterPro" id="IPR000008">
    <property type="entry name" value="C2_dom"/>
</dbReference>
<feature type="region of interest" description="Disordered" evidence="15">
    <location>
        <begin position="1018"/>
        <end position="1038"/>
    </location>
</feature>
<evidence type="ECO:0000259" key="16">
    <source>
        <dbReference type="PROSITE" id="PS50004"/>
    </source>
</evidence>
<gene>
    <name evidence="17" type="ORF">EOD39_9371</name>
</gene>
<dbReference type="FunFam" id="2.60.40.150:FF:000042">
    <property type="entry name" value="Copine 3"/>
    <property type="match status" value="1"/>
</dbReference>
<feature type="domain" description="C2" evidence="16">
    <location>
        <begin position="663"/>
        <end position="781"/>
    </location>
</feature>
<keyword evidence="14" id="KW-0539">Nucleus</keyword>
<keyword evidence="10" id="KW-0805">Transcription regulation</keyword>
<sequence length="1214" mass="135037">MASDRRECTQNMPRPHNVRSVRQALGLFNYCRQYIPEYTTIVEALQKLVTGSPGPFDPIDWGPEQEHAYTQMKQALTSAPALGIPSQNKPFHLYHSIKFGCYNATLMQEHRGRMRPIAYYSTRQNMVSAAPLFVWVMLNCRMEDVDTIYHSQDNREFNLLDFSHLDSRDLAVIVASMAYNQWFTKLYCKDIKMGSEVTEQVLHTLSKSSSLEEITLENSGLKSDFAQKLALALSENPVCVVHSLNLAHNQLDDKGVSSLVQQLCRSPKGLRLLNFSKTSITSRGETEREWRRRRRGGREGEEGGEEGKGEEGEGGGKSKETLPSFKQFFSSTFSLNHISLSGVKLPAEALRALFQGLSSNAHLNDVHLDISACELRSQGASVIQEFLSGTSCISTLDISDNGFDSDLLTVIPALGQNKSLKHILLGKNFNLKSRMLEDVLQKIVHLIQEEDCSLQSLSLTDSRLKSRTSILVNALGSNTCLRRVDLSGNNMEDIGAKMLAKALQINSTLRTVTWDRNGTSAQGLLDVARALDHNFTLQFMPVPLSDVTQAYRSAPERTEEALHKIQRSLLRNNQSQRFSQQQAFRLHQGIVTSTTEQVLERLCVKVQDSVRVLRSCPVESVREDLQRARDTLKEARNSRAVILESMSSLSQELCPLAVFQAESHNKILSSVSERVTVPRSVIKAALDLFSKSDPFLEIYKLNSDGTEQLVRRTEVVKNNLNPQWEPFRVSLNSLCSCDFDKTLKLLVYDYDSSGKHDFIGEIYTTFNDMHSASTGAEVRWECINPKYKAKKRNYKNSGTLILTQCNVAIDFTASNGDPQNNQSLHYIDQSQPNEYLKALSAVGEICQDYDSDKCFPAFGFGARIPPNYEKMSASLQLPDSLPTSPLEMEYVNDFDLMKFDVKREPPSESLPPNPRGCTAPRLPSVVVGGSLNSTPCSSVPPSPTFSDLSGSGASCSASLGSESRSSLEELYWMATLQQQLGSDSLGLSPEDAVEALINSAAAAAVTGVTQLQSLDAFRAGPGAHPQQGHPAQLPHHHHPGLQITHPATGGSMGPPGYLGVAGTSPVSAEELVSQAHHHLAHHHHNQQVAAQLCLEERFSDDQLVSMSVRELNRHLRGFSKEEIVRLKQKRRTLKNRGYAQSCRFKRVQQKHVLESEKSHLAQQLQCELARVLRERDAYKARYEKLVSSSFSQNTEAPPGGQGNPDPTSPRDYFL</sequence>
<keyword evidence="6" id="KW-0963">Cytoplasm</keyword>